<dbReference type="Pfam" id="PF13432">
    <property type="entry name" value="TPR_16"/>
    <property type="match status" value="1"/>
</dbReference>
<feature type="repeat" description="TPR" evidence="3">
    <location>
        <begin position="163"/>
        <end position="196"/>
    </location>
</feature>
<evidence type="ECO:0000256" key="3">
    <source>
        <dbReference type="PROSITE-ProRule" id="PRU00339"/>
    </source>
</evidence>
<dbReference type="PANTHER" id="PTHR44943:SF8">
    <property type="entry name" value="TPR REPEAT-CONTAINING PROTEIN MJ0263"/>
    <property type="match status" value="1"/>
</dbReference>
<dbReference type="PANTHER" id="PTHR44943">
    <property type="entry name" value="CELLULOSE SYNTHASE OPERON PROTEIN C"/>
    <property type="match status" value="1"/>
</dbReference>
<dbReference type="Gene3D" id="3.40.50.150">
    <property type="entry name" value="Vaccinia Virus protein VP39"/>
    <property type="match status" value="1"/>
</dbReference>
<organism evidence="5 6">
    <name type="scientific">Chromatocurvus halotolerans</name>
    <dbReference type="NCBI Taxonomy" id="1132028"/>
    <lineage>
        <taxon>Bacteria</taxon>
        <taxon>Pseudomonadati</taxon>
        <taxon>Pseudomonadota</taxon>
        <taxon>Gammaproteobacteria</taxon>
        <taxon>Cellvibrionales</taxon>
        <taxon>Halieaceae</taxon>
        <taxon>Chromatocurvus</taxon>
    </lineage>
</organism>
<accession>A0A4R2KQZ6</accession>
<dbReference type="SUPFAM" id="SSF48452">
    <property type="entry name" value="TPR-like"/>
    <property type="match status" value="1"/>
</dbReference>
<dbReference type="GO" id="GO:0032259">
    <property type="term" value="P:methylation"/>
    <property type="evidence" value="ECO:0007669"/>
    <property type="project" value="UniProtKB-KW"/>
</dbReference>
<feature type="repeat" description="TPR" evidence="3">
    <location>
        <begin position="265"/>
        <end position="298"/>
    </location>
</feature>
<evidence type="ECO:0000256" key="1">
    <source>
        <dbReference type="ARBA" id="ARBA00022737"/>
    </source>
</evidence>
<protein>
    <submittedName>
        <fullName evidence="5">Putative TPR repeat methyltransferase</fullName>
    </submittedName>
</protein>
<evidence type="ECO:0000313" key="5">
    <source>
        <dbReference type="EMBL" id="TCO76701.1"/>
    </source>
</evidence>
<keyword evidence="1" id="KW-0677">Repeat</keyword>
<dbReference type="PROSITE" id="PS50005">
    <property type="entry name" value="TPR"/>
    <property type="match status" value="3"/>
</dbReference>
<gene>
    <name evidence="5" type="ORF">EV688_104155</name>
</gene>
<dbReference type="EMBL" id="SLWX01000004">
    <property type="protein sequence ID" value="TCO76701.1"/>
    <property type="molecule type" value="Genomic_DNA"/>
</dbReference>
<feature type="domain" description="Methyltransferase type 12" evidence="4">
    <location>
        <begin position="366"/>
        <end position="456"/>
    </location>
</feature>
<comment type="caution">
    <text evidence="5">The sequence shown here is derived from an EMBL/GenBank/DDBJ whole genome shotgun (WGS) entry which is preliminary data.</text>
</comment>
<dbReference type="Proteomes" id="UP000294980">
    <property type="component" value="Unassembled WGS sequence"/>
</dbReference>
<dbReference type="InterPro" id="IPR029063">
    <property type="entry name" value="SAM-dependent_MTases_sf"/>
</dbReference>
<proteinExistence type="predicted"/>
<evidence type="ECO:0000313" key="6">
    <source>
        <dbReference type="Proteomes" id="UP000294980"/>
    </source>
</evidence>
<keyword evidence="5" id="KW-0808">Transferase</keyword>
<keyword evidence="6" id="KW-1185">Reference proteome</keyword>
<reference evidence="5 6" key="1">
    <citation type="submission" date="2019-03" db="EMBL/GenBank/DDBJ databases">
        <title>Genomic Encyclopedia of Type Strains, Phase IV (KMG-IV): sequencing the most valuable type-strain genomes for metagenomic binning, comparative biology and taxonomic classification.</title>
        <authorList>
            <person name="Goeker M."/>
        </authorList>
    </citation>
    <scope>NUCLEOTIDE SEQUENCE [LARGE SCALE GENOMIC DNA]</scope>
    <source>
        <strain evidence="5 6">DSM 23344</strain>
    </source>
</reference>
<sequence length="524" mass="58102">MARQTLSPDDAMKRARQLAAQNQVDAAKRLYHQILQQQPQNKKARKALRDLQATRGEVAALTQADFERVASLMQSNLPRARSEAARLCRLHPHQPALHNLHGVICSRLGDKKEAATCFEQALREEPRFAEALNNLASTLGELGRFDDAEKCFQALLKTTGGDAEIHYNHGNALRQCGRSGEAVNAYKKALNLRPLYPQAYNNMGNALHDQQDAAQACICYENALEIDPDFDEANRNLAQTYFLADRFAQAEQLYRRLLKKNAADTTAQLGVANCLVNRGKTEDAIEALQRVLALSPDAPSANHLLAALRGDRRTRAPMEYTRAVFDSYAERFEQHLTSDLAYDGPRELRQLLDGLPEEGRHYANALDIGCGTGLAGVAFKDRVTRLVGLDLSAGMLNKAATKGIYDHLFAIDAVDFLSEQEETFDLVLCADALPYVGDLQPLFDSVAQRLNDGGRFLLTTELASEGTYRLQSSARFCHSNDYVRQSATSAGMQVLAEDVIDLRKERNAWIRGGIYCLQRAPVPA</sequence>
<dbReference type="InterPro" id="IPR051685">
    <property type="entry name" value="Ycf3/AcsC/BcsC/TPR_MFPF"/>
</dbReference>
<evidence type="ECO:0000256" key="2">
    <source>
        <dbReference type="ARBA" id="ARBA00022803"/>
    </source>
</evidence>
<dbReference type="InterPro" id="IPR011990">
    <property type="entry name" value="TPR-like_helical_dom_sf"/>
</dbReference>
<dbReference type="OrthoDB" id="21342at2"/>
<dbReference type="SMART" id="SM00028">
    <property type="entry name" value="TPR"/>
    <property type="match status" value="7"/>
</dbReference>
<dbReference type="SUPFAM" id="SSF53335">
    <property type="entry name" value="S-adenosyl-L-methionine-dependent methyltransferases"/>
    <property type="match status" value="1"/>
</dbReference>
<name>A0A4R2KQZ6_9GAMM</name>
<dbReference type="Pfam" id="PF14559">
    <property type="entry name" value="TPR_19"/>
    <property type="match status" value="1"/>
</dbReference>
<dbReference type="AlphaFoldDB" id="A0A4R2KQZ6"/>
<dbReference type="Pfam" id="PF08242">
    <property type="entry name" value="Methyltransf_12"/>
    <property type="match status" value="1"/>
</dbReference>
<dbReference type="RefSeq" id="WP_117314998.1">
    <property type="nucleotide sequence ID" value="NZ_QQSW01000002.1"/>
</dbReference>
<evidence type="ECO:0000259" key="4">
    <source>
        <dbReference type="Pfam" id="PF08242"/>
    </source>
</evidence>
<dbReference type="GO" id="GO:0008168">
    <property type="term" value="F:methyltransferase activity"/>
    <property type="evidence" value="ECO:0007669"/>
    <property type="project" value="UniProtKB-KW"/>
</dbReference>
<dbReference type="Gene3D" id="1.25.40.10">
    <property type="entry name" value="Tetratricopeptide repeat domain"/>
    <property type="match status" value="2"/>
</dbReference>
<dbReference type="CDD" id="cd02440">
    <property type="entry name" value="AdoMet_MTases"/>
    <property type="match status" value="1"/>
</dbReference>
<keyword evidence="2 3" id="KW-0802">TPR repeat</keyword>
<dbReference type="Pfam" id="PF13414">
    <property type="entry name" value="TPR_11"/>
    <property type="match status" value="1"/>
</dbReference>
<feature type="repeat" description="TPR" evidence="3">
    <location>
        <begin position="197"/>
        <end position="230"/>
    </location>
</feature>
<dbReference type="InterPro" id="IPR019734">
    <property type="entry name" value="TPR_rpt"/>
</dbReference>
<keyword evidence="5" id="KW-0489">Methyltransferase</keyword>
<dbReference type="InterPro" id="IPR013217">
    <property type="entry name" value="Methyltransf_12"/>
</dbReference>